<reference evidence="2 3" key="1">
    <citation type="submission" date="2024-05" db="EMBL/GenBank/DDBJ databases">
        <title>Genome sequencing and assembly of Indian major carp, Cirrhinus mrigala (Hamilton, 1822).</title>
        <authorList>
            <person name="Mohindra V."/>
            <person name="Chowdhury L.M."/>
            <person name="Lal K."/>
            <person name="Jena J.K."/>
        </authorList>
    </citation>
    <scope>NUCLEOTIDE SEQUENCE [LARGE SCALE GENOMIC DNA]</scope>
    <source>
        <strain evidence="2">CM1030</strain>
        <tissue evidence="2">Blood</tissue>
    </source>
</reference>
<evidence type="ECO:0000313" key="3">
    <source>
        <dbReference type="Proteomes" id="UP001529510"/>
    </source>
</evidence>
<comment type="caution">
    <text evidence="2">The sequence shown here is derived from an EMBL/GenBank/DDBJ whole genome shotgun (WGS) entry which is preliminary data.</text>
</comment>
<feature type="compositionally biased region" description="Polar residues" evidence="1">
    <location>
        <begin position="40"/>
        <end position="50"/>
    </location>
</feature>
<proteinExistence type="predicted"/>
<feature type="region of interest" description="Disordered" evidence="1">
    <location>
        <begin position="37"/>
        <end position="63"/>
    </location>
</feature>
<organism evidence="2 3">
    <name type="scientific">Cirrhinus mrigala</name>
    <name type="common">Mrigala</name>
    <dbReference type="NCBI Taxonomy" id="683832"/>
    <lineage>
        <taxon>Eukaryota</taxon>
        <taxon>Metazoa</taxon>
        <taxon>Chordata</taxon>
        <taxon>Craniata</taxon>
        <taxon>Vertebrata</taxon>
        <taxon>Euteleostomi</taxon>
        <taxon>Actinopterygii</taxon>
        <taxon>Neopterygii</taxon>
        <taxon>Teleostei</taxon>
        <taxon>Ostariophysi</taxon>
        <taxon>Cypriniformes</taxon>
        <taxon>Cyprinidae</taxon>
        <taxon>Labeoninae</taxon>
        <taxon>Labeonini</taxon>
        <taxon>Cirrhinus</taxon>
    </lineage>
</organism>
<gene>
    <name evidence="2" type="ORF">M9458_024709</name>
</gene>
<accession>A0ABD0PZ51</accession>
<protein>
    <submittedName>
        <fullName evidence="2">Uncharacterized protein</fullName>
    </submittedName>
</protein>
<keyword evidence="3" id="KW-1185">Reference proteome</keyword>
<evidence type="ECO:0000313" key="2">
    <source>
        <dbReference type="EMBL" id="KAL0179267.1"/>
    </source>
</evidence>
<dbReference type="InterPro" id="IPR039269">
    <property type="entry name" value="ANKFN1"/>
</dbReference>
<dbReference type="PANTHER" id="PTHR21437:SF3">
    <property type="entry name" value="ANKYRIN REPEAT AND FIBRONECTIN TYPE-III DOMAIN-CONTAINING PROTEIN 1"/>
    <property type="match status" value="1"/>
</dbReference>
<dbReference type="Proteomes" id="UP001529510">
    <property type="component" value="Unassembled WGS sequence"/>
</dbReference>
<feature type="non-terminal residue" evidence="2">
    <location>
        <position position="90"/>
    </location>
</feature>
<evidence type="ECO:0000256" key="1">
    <source>
        <dbReference type="SAM" id="MobiDB-lite"/>
    </source>
</evidence>
<dbReference type="AlphaFoldDB" id="A0ABD0PZ51"/>
<sequence length="90" mass="10221">MWRDVRWITNALQYARYKQPLGWVPITWLVDVSVEPPVQKNDSTSSNTDYVPTPSPSPEMRRRKPTIGKSCFSIAAFHPGIKICAVLDCT</sequence>
<dbReference type="PANTHER" id="PTHR21437">
    <property type="entry name" value="WIDE AWAKE"/>
    <property type="match status" value="1"/>
</dbReference>
<name>A0ABD0PZ51_CIRMR</name>
<dbReference type="EMBL" id="JAMKFB020000012">
    <property type="protein sequence ID" value="KAL0179267.1"/>
    <property type="molecule type" value="Genomic_DNA"/>
</dbReference>